<comment type="caution">
    <text evidence="8">The sequence shown here is derived from an EMBL/GenBank/DDBJ whole genome shotgun (WGS) entry which is preliminary data.</text>
</comment>
<evidence type="ECO:0000256" key="4">
    <source>
        <dbReference type="SAM" id="MobiDB-lite"/>
    </source>
</evidence>
<evidence type="ECO:0000313" key="8">
    <source>
        <dbReference type="EMBL" id="NKY67854.1"/>
    </source>
</evidence>
<protein>
    <submittedName>
        <fullName evidence="8">DUF348 domain-containing protein</fullName>
    </submittedName>
    <submittedName>
        <fullName evidence="7">Uncharacterized protein YabE (DUF348 family)</fullName>
    </submittedName>
</protein>
<dbReference type="SUPFAM" id="SSF53955">
    <property type="entry name" value="Lysozyme-like"/>
    <property type="match status" value="1"/>
</dbReference>
<evidence type="ECO:0000256" key="5">
    <source>
        <dbReference type="SAM" id="SignalP"/>
    </source>
</evidence>
<evidence type="ECO:0000256" key="2">
    <source>
        <dbReference type="ARBA" id="ARBA00022729"/>
    </source>
</evidence>
<feature type="signal peptide" evidence="5">
    <location>
        <begin position="1"/>
        <end position="37"/>
    </location>
</feature>
<dbReference type="Pfam" id="PF03990">
    <property type="entry name" value="DUF348"/>
    <property type="match status" value="3"/>
</dbReference>
<keyword evidence="10" id="KW-1185">Reference proteome</keyword>
<dbReference type="InterPro" id="IPR010618">
    <property type="entry name" value="RPF"/>
</dbReference>
<evidence type="ECO:0000256" key="3">
    <source>
        <dbReference type="ARBA" id="ARBA00022801"/>
    </source>
</evidence>
<keyword evidence="3" id="KW-0378">Hydrolase</keyword>
<dbReference type="Gene3D" id="1.10.530.10">
    <property type="match status" value="1"/>
</dbReference>
<dbReference type="InterPro" id="IPR007137">
    <property type="entry name" value="DUF348"/>
</dbReference>
<reference evidence="7 10" key="2">
    <citation type="submission" date="2024-06" db="EMBL/GenBank/DDBJ databases">
        <title>Sequencing the genomes of 1000 actinobacteria strains.</title>
        <authorList>
            <person name="Klenk H.-P."/>
        </authorList>
    </citation>
    <scope>NUCLEOTIDE SEQUENCE [LARGE SCALE GENOMIC DNA]</scope>
    <source>
        <strain evidence="7 10">DSM 44265</strain>
    </source>
</reference>
<dbReference type="Pfam" id="PF06737">
    <property type="entry name" value="Transglycosylas"/>
    <property type="match status" value="1"/>
</dbReference>
<dbReference type="Proteomes" id="UP000554284">
    <property type="component" value="Unassembled WGS sequence"/>
</dbReference>
<reference evidence="8 9" key="1">
    <citation type="submission" date="2020-04" db="EMBL/GenBank/DDBJ databases">
        <title>MicrobeNet Type strains.</title>
        <authorList>
            <person name="Nicholson A.C."/>
        </authorList>
    </citation>
    <scope>NUCLEOTIDE SEQUENCE [LARGE SCALE GENOMIC DNA]</scope>
    <source>
        <strain evidence="8 9">ATCC 700355</strain>
    </source>
</reference>
<dbReference type="InterPro" id="IPR023346">
    <property type="entry name" value="Lysozyme-like_dom_sf"/>
</dbReference>
<dbReference type="EMBL" id="JBEPNZ010000001">
    <property type="protein sequence ID" value="MET3943289.1"/>
    <property type="molecule type" value="Genomic_DNA"/>
</dbReference>
<evidence type="ECO:0000313" key="10">
    <source>
        <dbReference type="Proteomes" id="UP001549139"/>
    </source>
</evidence>
<comment type="similarity">
    <text evidence="1">Belongs to the transglycosylase family. Rpf subfamily.</text>
</comment>
<evidence type="ECO:0000313" key="7">
    <source>
        <dbReference type="EMBL" id="MET3943289.1"/>
    </source>
</evidence>
<dbReference type="GO" id="GO:0016787">
    <property type="term" value="F:hydrolase activity"/>
    <property type="evidence" value="ECO:0007669"/>
    <property type="project" value="UniProtKB-KW"/>
</dbReference>
<evidence type="ECO:0000313" key="9">
    <source>
        <dbReference type="Proteomes" id="UP000554284"/>
    </source>
</evidence>
<dbReference type="AlphaFoldDB" id="A0A7X6LQ80"/>
<accession>A0A7X6LQ80</accession>
<dbReference type="SMART" id="SM01208">
    <property type="entry name" value="G5"/>
    <property type="match status" value="1"/>
</dbReference>
<feature type="chain" id="PRO_5030613815" evidence="5">
    <location>
        <begin position="38"/>
        <end position="393"/>
    </location>
</feature>
<name>A0A7X6LQ80_9CORY</name>
<gene>
    <name evidence="8" type="ORF">HF989_00430</name>
    <name evidence="7" type="ORF">JOF50_000088</name>
</gene>
<keyword evidence="2 5" id="KW-0732">Signal</keyword>
<feature type="domain" description="G5" evidence="6">
    <location>
        <begin position="205"/>
        <end position="285"/>
    </location>
</feature>
<dbReference type="InterPro" id="IPR011098">
    <property type="entry name" value="G5_dom"/>
</dbReference>
<dbReference type="PROSITE" id="PS51109">
    <property type="entry name" value="G5"/>
    <property type="match status" value="1"/>
</dbReference>
<dbReference type="Gene3D" id="2.20.230.10">
    <property type="entry name" value="Resuscitation-promoting factor rpfb"/>
    <property type="match status" value="1"/>
</dbReference>
<organism evidence="8 9">
    <name type="scientific">Corynebacterium mucifaciens</name>
    <dbReference type="NCBI Taxonomy" id="57171"/>
    <lineage>
        <taxon>Bacteria</taxon>
        <taxon>Bacillati</taxon>
        <taxon>Actinomycetota</taxon>
        <taxon>Actinomycetes</taxon>
        <taxon>Mycobacteriales</taxon>
        <taxon>Corynebacteriaceae</taxon>
        <taxon>Corynebacterium</taxon>
    </lineage>
</organism>
<proteinExistence type="inferred from homology"/>
<sequence>MTRQTKRITPKKTATKRAVAGSVAGAVLVGGAGTALATQKQITVDVNGEQTNVRTYASDVAGALQAADVEVAPADLVYPAPGEKLDSGDTVTVRTAKPVAVVIDGVAQQITSTASTVGELIDQAGVAGAAAVDADRDQPVTEGMNLDVTTPKIVALRDGGELTYISAAAKTVGELLSARGTTFDSDDRLNVALSEPVVAGMEIVLDRVSTVDRPETVAVEAPAEYVEDATLEEGTEKLREKGEQGESKIIHRTVTVNGVVESAKITEEKVVKKAKPAVIARGTKKPAPATSAPATTTARPATSTAAAPAVAGGSVWDSIAQCESGGNWAINTGNGYQGGLQFSPSTWAGYGGTEYAATADQATREQQIAVAERVQAAQGWGAWPACTARLGIR</sequence>
<dbReference type="CDD" id="cd13925">
    <property type="entry name" value="RPF"/>
    <property type="match status" value="1"/>
</dbReference>
<dbReference type="RefSeq" id="WP_168683408.1">
    <property type="nucleotide sequence ID" value="NZ_JAAXPF010000001.1"/>
</dbReference>
<dbReference type="EMBL" id="JAAXPF010000001">
    <property type="protein sequence ID" value="NKY67854.1"/>
    <property type="molecule type" value="Genomic_DNA"/>
</dbReference>
<evidence type="ECO:0000256" key="1">
    <source>
        <dbReference type="ARBA" id="ARBA00010830"/>
    </source>
</evidence>
<dbReference type="Pfam" id="PF07501">
    <property type="entry name" value="G5"/>
    <property type="match status" value="1"/>
</dbReference>
<evidence type="ECO:0000259" key="6">
    <source>
        <dbReference type="PROSITE" id="PS51109"/>
    </source>
</evidence>
<feature type="region of interest" description="Disordered" evidence="4">
    <location>
        <begin position="279"/>
        <end position="305"/>
    </location>
</feature>
<dbReference type="Proteomes" id="UP001549139">
    <property type="component" value="Unassembled WGS sequence"/>
</dbReference>